<dbReference type="RefSeq" id="WP_052103487.1">
    <property type="nucleotide sequence ID" value="NZ_AXNT01000012.1"/>
</dbReference>
<dbReference type="Pfam" id="PF01494">
    <property type="entry name" value="FAD_binding_3"/>
    <property type="match status" value="1"/>
</dbReference>
<organism evidence="4 5">
    <name type="scientific">Cellulomonas cellasea DSM 20118</name>
    <dbReference type="NCBI Taxonomy" id="1408250"/>
    <lineage>
        <taxon>Bacteria</taxon>
        <taxon>Bacillati</taxon>
        <taxon>Actinomycetota</taxon>
        <taxon>Actinomycetes</taxon>
        <taxon>Micrococcales</taxon>
        <taxon>Cellulomonadaceae</taxon>
        <taxon>Cellulomonas</taxon>
    </lineage>
</organism>
<sequence length="405" mass="41903">MTHGAGQGRDGPTAVVVGAGIGGLCAAVGLRRRGWDVTVLERAPGFTQVGAGLTILANGLRGLDALGLGDAVRAQGSPEASGGMRTPDGRWVMRVDAAEMTRALGTSAVGIHRATLHEVLVAALPAAVLRTGVELLSVEGGVRPGVVYRDGDGTEVTLRPDLLVAADGIHSQVRTTLWPGARPPVYGGSTAWRGVTREPWAGELVTAITWGPGTEFGMVPLGDGRVYWFGAVTAEPGGRAPGGDEMAEVRARFGDWHDPVPALLDATDPGAVLRGDLLRLPPVDTYHRGAVALLGDAAHAMVPNLGQGANQAIEDAVVLASVCDPAGDVVSALAVYDAQRRRRSQGVARAATRAARYGQQLRNPLALRARNTLMGLVPPRVAVRMASAVAAWEPPVVPVAPTRAG</sequence>
<dbReference type="PANTHER" id="PTHR13789:SF309">
    <property type="entry name" value="PUTATIVE (AFU_ORTHOLOGUE AFUA_6G14510)-RELATED"/>
    <property type="match status" value="1"/>
</dbReference>
<dbReference type="GO" id="GO:0004497">
    <property type="term" value="F:monooxygenase activity"/>
    <property type="evidence" value="ECO:0007669"/>
    <property type="project" value="UniProtKB-KW"/>
</dbReference>
<dbReference type="InterPro" id="IPR036188">
    <property type="entry name" value="FAD/NAD-bd_sf"/>
</dbReference>
<keyword evidence="5" id="KW-1185">Reference proteome</keyword>
<comment type="caution">
    <text evidence="4">The sequence shown here is derived from an EMBL/GenBank/DDBJ whole genome shotgun (WGS) entry which is preliminary data.</text>
</comment>
<reference evidence="4 5" key="1">
    <citation type="submission" date="2013-10" db="EMBL/GenBank/DDBJ databases">
        <authorList>
            <person name="Wang G."/>
            <person name="Zhuang W."/>
        </authorList>
    </citation>
    <scope>NUCLEOTIDE SEQUENCE [LARGE SCALE GENOMIC DNA]</scope>
    <source>
        <strain evidence="4 5">DSM 20118</strain>
    </source>
</reference>
<protein>
    <submittedName>
        <fullName evidence="4">Monooxygenase</fullName>
    </submittedName>
</protein>
<feature type="domain" description="FAD-binding" evidence="3">
    <location>
        <begin position="14"/>
        <end position="349"/>
    </location>
</feature>
<proteinExistence type="predicted"/>
<dbReference type="Gene3D" id="3.50.50.60">
    <property type="entry name" value="FAD/NAD(P)-binding domain"/>
    <property type="match status" value="1"/>
</dbReference>
<evidence type="ECO:0000313" key="5">
    <source>
        <dbReference type="Proteomes" id="UP000029833"/>
    </source>
</evidence>
<dbReference type="PRINTS" id="PR00420">
    <property type="entry name" value="RNGMNOXGNASE"/>
</dbReference>
<dbReference type="OrthoDB" id="9782160at2"/>
<dbReference type="AlphaFoldDB" id="A0A0A0BDW2"/>
<evidence type="ECO:0000313" key="4">
    <source>
        <dbReference type="EMBL" id="KGM03481.1"/>
    </source>
</evidence>
<dbReference type="InterPro" id="IPR002938">
    <property type="entry name" value="FAD-bd"/>
</dbReference>
<gene>
    <name evidence="4" type="ORF">Q760_02300</name>
</gene>
<dbReference type="STRING" id="1408250.Q760_02300"/>
<name>A0A0A0BDW2_9CELL</name>
<dbReference type="InterPro" id="IPR050493">
    <property type="entry name" value="FAD-dep_Monooxygenase_BioMet"/>
</dbReference>
<evidence type="ECO:0000256" key="2">
    <source>
        <dbReference type="ARBA" id="ARBA00023033"/>
    </source>
</evidence>
<accession>A0A0A0BDW2</accession>
<evidence type="ECO:0000256" key="1">
    <source>
        <dbReference type="ARBA" id="ARBA00023002"/>
    </source>
</evidence>
<evidence type="ECO:0000259" key="3">
    <source>
        <dbReference type="Pfam" id="PF01494"/>
    </source>
</evidence>
<dbReference type="EMBL" id="AXNT01000012">
    <property type="protein sequence ID" value="KGM03481.1"/>
    <property type="molecule type" value="Genomic_DNA"/>
</dbReference>
<keyword evidence="2 4" id="KW-0503">Monooxygenase</keyword>
<dbReference type="SUPFAM" id="SSF51905">
    <property type="entry name" value="FAD/NAD(P)-binding domain"/>
    <property type="match status" value="1"/>
</dbReference>
<dbReference type="GO" id="GO:0071949">
    <property type="term" value="F:FAD binding"/>
    <property type="evidence" value="ECO:0007669"/>
    <property type="project" value="InterPro"/>
</dbReference>
<dbReference type="Proteomes" id="UP000029833">
    <property type="component" value="Unassembled WGS sequence"/>
</dbReference>
<keyword evidence="1" id="KW-0560">Oxidoreductase</keyword>
<dbReference type="PANTHER" id="PTHR13789">
    <property type="entry name" value="MONOOXYGENASE"/>
    <property type="match status" value="1"/>
</dbReference>